<accession>A0A812NAM1</accession>
<protein>
    <submittedName>
        <fullName evidence="1">Uncharacterized protein</fullName>
    </submittedName>
</protein>
<dbReference type="Proteomes" id="UP000604046">
    <property type="component" value="Unassembled WGS sequence"/>
</dbReference>
<name>A0A812NAM1_9DINO</name>
<sequence length="355" mass="41118">MRQRNLDEELLQDSPSKRIGDVLHDLKDMTDDFNQQQAQVRFLIWQCAERQRQEASTKISIKNWWKYELQGSRDYFAMESHRQSLIEFYAKEAGIVDGKIKSFKYSNYVGRNLSPFCVVDTGDSRTRQLFLEHMKGQYANKVKEWVDSTLQTEIGAMRSDRYNKTGVNGTLVFEPMISTFDKVQSIPLKLVMTVISELRPDLTWKKDWAHNTVFIPDAAGQVETYLAWCALDHLHGRCVIYINEELFDKRAFRQAITAQEFAWTSRKGWGKSKSKTLATVGNLSRDDVVNPEGSFMEQIGLAKSEGKGKRNAYSTTVERAMKSELPFRIEVLSLATTEFVKTYNEHLYKLLTRWS</sequence>
<dbReference type="OrthoDB" id="10335379at2759"/>
<reference evidence="1" key="1">
    <citation type="submission" date="2021-02" db="EMBL/GenBank/DDBJ databases">
        <authorList>
            <person name="Dougan E. K."/>
            <person name="Rhodes N."/>
            <person name="Thang M."/>
            <person name="Chan C."/>
        </authorList>
    </citation>
    <scope>NUCLEOTIDE SEQUENCE</scope>
</reference>
<dbReference type="EMBL" id="CAJNDS010002035">
    <property type="protein sequence ID" value="CAE7297058.1"/>
    <property type="molecule type" value="Genomic_DNA"/>
</dbReference>
<keyword evidence="2" id="KW-1185">Reference proteome</keyword>
<gene>
    <name evidence="1" type="ORF">SNAT2548_LOCUS15638</name>
</gene>
<evidence type="ECO:0000313" key="1">
    <source>
        <dbReference type="EMBL" id="CAE7297058.1"/>
    </source>
</evidence>
<evidence type="ECO:0000313" key="2">
    <source>
        <dbReference type="Proteomes" id="UP000604046"/>
    </source>
</evidence>
<organism evidence="1 2">
    <name type="scientific">Symbiodinium natans</name>
    <dbReference type="NCBI Taxonomy" id="878477"/>
    <lineage>
        <taxon>Eukaryota</taxon>
        <taxon>Sar</taxon>
        <taxon>Alveolata</taxon>
        <taxon>Dinophyceae</taxon>
        <taxon>Suessiales</taxon>
        <taxon>Symbiodiniaceae</taxon>
        <taxon>Symbiodinium</taxon>
    </lineage>
</organism>
<proteinExistence type="predicted"/>
<dbReference type="AlphaFoldDB" id="A0A812NAM1"/>
<comment type="caution">
    <text evidence="1">The sequence shown here is derived from an EMBL/GenBank/DDBJ whole genome shotgun (WGS) entry which is preliminary data.</text>
</comment>